<protein>
    <submittedName>
        <fullName evidence="3">Uncharacterized protein</fullName>
    </submittedName>
</protein>
<dbReference type="STRING" id="1271860.SAMN05216174_11753"/>
<dbReference type="OrthoDB" id="3691936at2"/>
<sequence>MRSQSRSRVRRLGAALCLSLMVAAGVTFSAGAASAAEPFVLESCSARVVGEPGQQIALSTKSVEPPILAALAPLDPLGVTRVLFKQVWSTLPPIPIGSIPASGQVVIGGDVIANAVATQLLGLPVLAPVIEPLLATVWTTIASTCTVVGEAVGTVSGGGGAPPPAPGQPAPGQPAPGQPAPGQPAPGQPAPGQPIPGRPGNPTAPGMTTVPEPQPGAGPGGGAPVQPEPVATAPHTANQGSNVALEYPVEWATKTPGMGVAPEGVAVLTSPYGADSPVPQFGIVGPDEKTRAQNRATTGHATPLADDVERSLYGPILLATLLVTLVAAQGTRMWLLRRTAPAGSGGGRLGLRWGHLRVPMPVFKRTDD</sequence>
<gene>
    <name evidence="3" type="ORF">SAMN05216174_11753</name>
</gene>
<evidence type="ECO:0000313" key="3">
    <source>
        <dbReference type="EMBL" id="SDD76293.1"/>
    </source>
</evidence>
<feature type="signal peptide" evidence="2">
    <location>
        <begin position="1"/>
        <end position="35"/>
    </location>
</feature>
<dbReference type="AlphaFoldDB" id="A0A1G6XER7"/>
<keyword evidence="4" id="KW-1185">Reference proteome</keyword>
<evidence type="ECO:0000313" key="4">
    <source>
        <dbReference type="Proteomes" id="UP000199501"/>
    </source>
</evidence>
<feature type="region of interest" description="Disordered" evidence="1">
    <location>
        <begin position="155"/>
        <end position="241"/>
    </location>
</feature>
<dbReference type="RefSeq" id="WP_139191007.1">
    <property type="nucleotide sequence ID" value="NZ_FMZZ01000017.1"/>
</dbReference>
<evidence type="ECO:0000256" key="2">
    <source>
        <dbReference type="SAM" id="SignalP"/>
    </source>
</evidence>
<proteinExistence type="predicted"/>
<organism evidence="3 4">
    <name type="scientific">Actinokineospora iranica</name>
    <dbReference type="NCBI Taxonomy" id="1271860"/>
    <lineage>
        <taxon>Bacteria</taxon>
        <taxon>Bacillati</taxon>
        <taxon>Actinomycetota</taxon>
        <taxon>Actinomycetes</taxon>
        <taxon>Pseudonocardiales</taxon>
        <taxon>Pseudonocardiaceae</taxon>
        <taxon>Actinokineospora</taxon>
    </lineage>
</organism>
<feature type="compositionally biased region" description="Pro residues" evidence="1">
    <location>
        <begin position="161"/>
        <end position="199"/>
    </location>
</feature>
<keyword evidence="2" id="KW-0732">Signal</keyword>
<evidence type="ECO:0000256" key="1">
    <source>
        <dbReference type="SAM" id="MobiDB-lite"/>
    </source>
</evidence>
<accession>A0A1G6XER7</accession>
<feature type="chain" id="PRO_5011752519" evidence="2">
    <location>
        <begin position="36"/>
        <end position="368"/>
    </location>
</feature>
<reference evidence="4" key="1">
    <citation type="submission" date="2016-10" db="EMBL/GenBank/DDBJ databases">
        <authorList>
            <person name="Varghese N."/>
            <person name="Submissions S."/>
        </authorList>
    </citation>
    <scope>NUCLEOTIDE SEQUENCE [LARGE SCALE GENOMIC DNA]</scope>
    <source>
        <strain evidence="4">IBRC-M 10403</strain>
    </source>
</reference>
<name>A0A1G6XER7_9PSEU</name>
<dbReference type="Proteomes" id="UP000199501">
    <property type="component" value="Unassembled WGS sequence"/>
</dbReference>
<dbReference type="EMBL" id="FMZZ01000017">
    <property type="protein sequence ID" value="SDD76293.1"/>
    <property type="molecule type" value="Genomic_DNA"/>
</dbReference>